<dbReference type="AlphaFoldDB" id="A0A2U1MJX5"/>
<organism evidence="2 3">
    <name type="scientific">Artemisia annua</name>
    <name type="common">Sweet wormwood</name>
    <dbReference type="NCBI Taxonomy" id="35608"/>
    <lineage>
        <taxon>Eukaryota</taxon>
        <taxon>Viridiplantae</taxon>
        <taxon>Streptophyta</taxon>
        <taxon>Embryophyta</taxon>
        <taxon>Tracheophyta</taxon>
        <taxon>Spermatophyta</taxon>
        <taxon>Magnoliopsida</taxon>
        <taxon>eudicotyledons</taxon>
        <taxon>Gunneridae</taxon>
        <taxon>Pentapetalae</taxon>
        <taxon>asterids</taxon>
        <taxon>campanulids</taxon>
        <taxon>Asterales</taxon>
        <taxon>Asteraceae</taxon>
        <taxon>Asteroideae</taxon>
        <taxon>Anthemideae</taxon>
        <taxon>Artemisiinae</taxon>
        <taxon>Artemisia</taxon>
    </lineage>
</organism>
<protein>
    <submittedName>
        <fullName evidence="2">Uncharacterized protein</fullName>
    </submittedName>
</protein>
<dbReference type="PANTHER" id="PTHR34380:SF1">
    <property type="entry name" value="OS01G0221300 PROTEIN"/>
    <property type="match status" value="1"/>
</dbReference>
<dbReference type="EMBL" id="PKPP01005079">
    <property type="protein sequence ID" value="PWA61539.1"/>
    <property type="molecule type" value="Genomic_DNA"/>
</dbReference>
<keyword evidence="3" id="KW-1185">Reference proteome</keyword>
<proteinExistence type="predicted"/>
<comment type="caution">
    <text evidence="2">The sequence shown here is derived from an EMBL/GenBank/DDBJ whole genome shotgun (WGS) entry which is preliminary data.</text>
</comment>
<evidence type="ECO:0000313" key="2">
    <source>
        <dbReference type="EMBL" id="PWA61539.1"/>
    </source>
</evidence>
<evidence type="ECO:0000313" key="3">
    <source>
        <dbReference type="Proteomes" id="UP000245207"/>
    </source>
</evidence>
<feature type="region of interest" description="Disordered" evidence="1">
    <location>
        <begin position="129"/>
        <end position="150"/>
    </location>
</feature>
<sequence length="283" mass="32289">MVVWMNMHNRKEGSMSMEIKQEQAVKMMMALKSLSRRMVSPKLKNDLNELGGNMEIVNFKQRSYPKFPEILEIEDDDDDLNRVSSSKRKEGSNEIKKGDNNVEFASVPTSKQASKKVKREYEDDLVDSLPKGTQSITSHPVSIASSEKASPISDRFGSSSIIVKKEKQDERWKSEAQMLKEFEESDMLCLNAICAIHRQSIKTTHTSLSVHISRAHGISRINQLAHLLNDGDPQQKMKKKASELNKSDIDDCRRFAKMFSAQLFDIYKKKDDPFFAPSRIADK</sequence>
<name>A0A2U1MJX5_ARTAN</name>
<gene>
    <name evidence="2" type="ORF">CTI12_AA367830</name>
</gene>
<evidence type="ECO:0000256" key="1">
    <source>
        <dbReference type="SAM" id="MobiDB-lite"/>
    </source>
</evidence>
<dbReference type="OrthoDB" id="1899721at2759"/>
<reference evidence="2 3" key="1">
    <citation type="journal article" date="2018" name="Mol. Plant">
        <title>The genome of Artemisia annua provides insight into the evolution of Asteraceae family and artemisinin biosynthesis.</title>
        <authorList>
            <person name="Shen Q."/>
            <person name="Zhang L."/>
            <person name="Liao Z."/>
            <person name="Wang S."/>
            <person name="Yan T."/>
            <person name="Shi P."/>
            <person name="Liu M."/>
            <person name="Fu X."/>
            <person name="Pan Q."/>
            <person name="Wang Y."/>
            <person name="Lv Z."/>
            <person name="Lu X."/>
            <person name="Zhang F."/>
            <person name="Jiang W."/>
            <person name="Ma Y."/>
            <person name="Chen M."/>
            <person name="Hao X."/>
            <person name="Li L."/>
            <person name="Tang Y."/>
            <person name="Lv G."/>
            <person name="Zhou Y."/>
            <person name="Sun X."/>
            <person name="Brodelius P.E."/>
            <person name="Rose J.K.C."/>
            <person name="Tang K."/>
        </authorList>
    </citation>
    <scope>NUCLEOTIDE SEQUENCE [LARGE SCALE GENOMIC DNA]</scope>
    <source>
        <strain evidence="3">cv. Huhao1</strain>
        <tissue evidence="2">Leaf</tissue>
    </source>
</reference>
<dbReference type="Proteomes" id="UP000245207">
    <property type="component" value="Unassembled WGS sequence"/>
</dbReference>
<dbReference type="PANTHER" id="PTHR34380">
    <property type="entry name" value="BNAA03G12380D PROTEIN"/>
    <property type="match status" value="1"/>
</dbReference>
<feature type="region of interest" description="Disordered" evidence="1">
    <location>
        <begin position="78"/>
        <end position="117"/>
    </location>
</feature>
<accession>A0A2U1MJX5</accession>
<feature type="compositionally biased region" description="Polar residues" evidence="1">
    <location>
        <begin position="131"/>
        <end position="148"/>
    </location>
</feature>
<feature type="compositionally biased region" description="Basic and acidic residues" evidence="1">
    <location>
        <begin position="87"/>
        <end position="100"/>
    </location>
</feature>
<dbReference type="STRING" id="35608.A0A2U1MJX5"/>